<dbReference type="AlphaFoldDB" id="A0A543IIY0"/>
<evidence type="ECO:0000256" key="1">
    <source>
        <dbReference type="SAM" id="MobiDB-lite"/>
    </source>
</evidence>
<protein>
    <recommendedName>
        <fullName evidence="4">Metal-binding protein</fullName>
    </recommendedName>
</protein>
<evidence type="ECO:0008006" key="4">
    <source>
        <dbReference type="Google" id="ProtNLM"/>
    </source>
</evidence>
<dbReference type="PANTHER" id="PTHR34374:SF1">
    <property type="entry name" value="LARGE RIBOSOMAL RNA SUBUNIT ACCUMULATION PROTEIN YCED HOMOLOG 1, CHLOROPLASTIC"/>
    <property type="match status" value="1"/>
</dbReference>
<feature type="compositionally biased region" description="Low complexity" evidence="1">
    <location>
        <begin position="179"/>
        <end position="189"/>
    </location>
</feature>
<dbReference type="InterPro" id="IPR003772">
    <property type="entry name" value="YceD"/>
</dbReference>
<evidence type="ECO:0000313" key="2">
    <source>
        <dbReference type="EMBL" id="TQM70527.1"/>
    </source>
</evidence>
<reference evidence="2 3" key="1">
    <citation type="submission" date="2019-06" db="EMBL/GenBank/DDBJ databases">
        <title>Sequencing the genomes of 1000 actinobacteria strains.</title>
        <authorList>
            <person name="Klenk H.-P."/>
        </authorList>
    </citation>
    <scope>NUCLEOTIDE SEQUENCE [LARGE SCALE GENOMIC DNA]</scope>
    <source>
        <strain evidence="2 3">DSM 45043</strain>
    </source>
</reference>
<comment type="caution">
    <text evidence="2">The sequence shown here is derived from an EMBL/GenBank/DDBJ whole genome shotgun (WGS) entry which is preliminary data.</text>
</comment>
<dbReference type="EMBL" id="VFPO01000001">
    <property type="protein sequence ID" value="TQM70527.1"/>
    <property type="molecule type" value="Genomic_DNA"/>
</dbReference>
<sequence>MPHESRKPLTRIDPTAPLVLDTSALGRQPGSSREEHLSVPAPENFGVEMVGVPEGDPIGLDLRFEAVLEGVLVTGTAAVSLRGECSRCLDPIASDFEADFQELFVYDDTRSGGNADDEEFRLEGDLIDLEPVLRDAVVLALPLSPLCREDCPGLCADCGVRMADAEPGHRHEAADPRWAALQDLAGALAPAPPDRGDEGSRPRGSSDRREGKQEG</sequence>
<dbReference type="RefSeq" id="WP_141971451.1">
    <property type="nucleotide sequence ID" value="NZ_VFPO01000001.1"/>
</dbReference>
<accession>A0A543IIY0</accession>
<evidence type="ECO:0000313" key="3">
    <source>
        <dbReference type="Proteomes" id="UP000316706"/>
    </source>
</evidence>
<gene>
    <name evidence="2" type="ORF">FHX41_4254</name>
</gene>
<feature type="region of interest" description="Disordered" evidence="1">
    <location>
        <begin position="1"/>
        <end position="42"/>
    </location>
</feature>
<name>A0A543IIY0_9ACTN</name>
<proteinExistence type="predicted"/>
<organism evidence="2 3">
    <name type="scientific">Actinomadura hallensis</name>
    <dbReference type="NCBI Taxonomy" id="337895"/>
    <lineage>
        <taxon>Bacteria</taxon>
        <taxon>Bacillati</taxon>
        <taxon>Actinomycetota</taxon>
        <taxon>Actinomycetes</taxon>
        <taxon>Streptosporangiales</taxon>
        <taxon>Thermomonosporaceae</taxon>
        <taxon>Actinomadura</taxon>
    </lineage>
</organism>
<dbReference type="PANTHER" id="PTHR34374">
    <property type="entry name" value="LARGE RIBOSOMAL RNA SUBUNIT ACCUMULATION PROTEIN YCED HOMOLOG 1, CHLOROPLASTIC"/>
    <property type="match status" value="1"/>
</dbReference>
<dbReference type="Pfam" id="PF02620">
    <property type="entry name" value="YceD"/>
    <property type="match status" value="1"/>
</dbReference>
<feature type="compositionally biased region" description="Basic and acidic residues" evidence="1">
    <location>
        <begin position="194"/>
        <end position="215"/>
    </location>
</feature>
<keyword evidence="3" id="KW-1185">Reference proteome</keyword>
<feature type="region of interest" description="Disordered" evidence="1">
    <location>
        <begin position="171"/>
        <end position="215"/>
    </location>
</feature>
<dbReference type="OrthoDB" id="9790372at2"/>
<dbReference type="Proteomes" id="UP000316706">
    <property type="component" value="Unassembled WGS sequence"/>
</dbReference>